<feature type="region of interest" description="Disordered" evidence="3">
    <location>
        <begin position="786"/>
        <end position="811"/>
    </location>
</feature>
<feature type="compositionally biased region" description="Low complexity" evidence="3">
    <location>
        <begin position="251"/>
        <end position="260"/>
    </location>
</feature>
<reference evidence="7 8" key="1">
    <citation type="journal article" date="2014" name="PLoS Genet.">
        <title>Analysis of the Phlebiopsis gigantea genome, transcriptome and secretome provides insight into its pioneer colonization strategies of wood.</title>
        <authorList>
            <person name="Hori C."/>
            <person name="Ishida T."/>
            <person name="Igarashi K."/>
            <person name="Samejima M."/>
            <person name="Suzuki H."/>
            <person name="Master E."/>
            <person name="Ferreira P."/>
            <person name="Ruiz-Duenas F.J."/>
            <person name="Held B."/>
            <person name="Canessa P."/>
            <person name="Larrondo L.F."/>
            <person name="Schmoll M."/>
            <person name="Druzhinina I.S."/>
            <person name="Kubicek C.P."/>
            <person name="Gaskell J.A."/>
            <person name="Kersten P."/>
            <person name="St John F."/>
            <person name="Glasner J."/>
            <person name="Sabat G."/>
            <person name="Splinter BonDurant S."/>
            <person name="Syed K."/>
            <person name="Yadav J."/>
            <person name="Mgbeahuruike A.C."/>
            <person name="Kovalchuk A."/>
            <person name="Asiegbu F.O."/>
            <person name="Lackner G."/>
            <person name="Hoffmeister D."/>
            <person name="Rencoret J."/>
            <person name="Gutierrez A."/>
            <person name="Sun H."/>
            <person name="Lindquist E."/>
            <person name="Barry K."/>
            <person name="Riley R."/>
            <person name="Grigoriev I.V."/>
            <person name="Henrissat B."/>
            <person name="Kues U."/>
            <person name="Berka R.M."/>
            <person name="Martinez A.T."/>
            <person name="Covert S.F."/>
            <person name="Blanchette R.A."/>
            <person name="Cullen D."/>
        </authorList>
    </citation>
    <scope>NUCLEOTIDE SEQUENCE [LARGE SCALE GENOMIC DNA]</scope>
    <source>
        <strain evidence="7 8">11061_1 CR5-6</strain>
    </source>
</reference>
<dbReference type="PANTHER" id="PTHR23065:SF17">
    <property type="entry name" value="RHO-GTPASE-ACTIVATING PROTEIN RGD2"/>
    <property type="match status" value="1"/>
</dbReference>
<feature type="domain" description="DEP" evidence="4">
    <location>
        <begin position="303"/>
        <end position="383"/>
    </location>
</feature>
<evidence type="ECO:0000259" key="6">
    <source>
        <dbReference type="PROSITE" id="PS51741"/>
    </source>
</evidence>
<dbReference type="GO" id="GO:0007010">
    <property type="term" value="P:cytoskeleton organization"/>
    <property type="evidence" value="ECO:0007669"/>
    <property type="project" value="TreeGrafter"/>
</dbReference>
<protein>
    <recommendedName>
        <fullName evidence="9">Rho-GAP domain-containing protein</fullName>
    </recommendedName>
</protein>
<evidence type="ECO:0000259" key="4">
    <source>
        <dbReference type="PROSITE" id="PS50186"/>
    </source>
</evidence>
<dbReference type="GO" id="GO:0007264">
    <property type="term" value="P:small GTPase-mediated signal transduction"/>
    <property type="evidence" value="ECO:0007669"/>
    <property type="project" value="TreeGrafter"/>
</dbReference>
<feature type="region of interest" description="Disordered" evidence="3">
    <location>
        <begin position="832"/>
        <end position="1062"/>
    </location>
</feature>
<dbReference type="AlphaFoldDB" id="A0A0C3NX34"/>
<dbReference type="PROSITE" id="PS50186">
    <property type="entry name" value="DEP"/>
    <property type="match status" value="1"/>
</dbReference>
<dbReference type="EMBL" id="KN840459">
    <property type="protein sequence ID" value="KIP09999.1"/>
    <property type="molecule type" value="Genomic_DNA"/>
</dbReference>
<feature type="compositionally biased region" description="Polar residues" evidence="3">
    <location>
        <begin position="948"/>
        <end position="981"/>
    </location>
</feature>
<accession>A0A0C3NX34</accession>
<organism evidence="7 8">
    <name type="scientific">Phlebiopsis gigantea (strain 11061_1 CR5-6)</name>
    <name type="common">White-rot fungus</name>
    <name type="synonym">Peniophora gigantea</name>
    <dbReference type="NCBI Taxonomy" id="745531"/>
    <lineage>
        <taxon>Eukaryota</taxon>
        <taxon>Fungi</taxon>
        <taxon>Dikarya</taxon>
        <taxon>Basidiomycota</taxon>
        <taxon>Agaricomycotina</taxon>
        <taxon>Agaricomycetes</taxon>
        <taxon>Polyporales</taxon>
        <taxon>Phanerochaetaceae</taxon>
        <taxon>Phlebiopsis</taxon>
    </lineage>
</organism>
<evidence type="ECO:0000313" key="8">
    <source>
        <dbReference type="Proteomes" id="UP000053257"/>
    </source>
</evidence>
<dbReference type="SUPFAM" id="SSF46785">
    <property type="entry name" value="Winged helix' DNA-binding domain"/>
    <property type="match status" value="1"/>
</dbReference>
<feature type="domain" description="F-BAR" evidence="6">
    <location>
        <begin position="8"/>
        <end position="525"/>
    </location>
</feature>
<dbReference type="PROSITE" id="PS51741">
    <property type="entry name" value="F_BAR"/>
    <property type="match status" value="1"/>
</dbReference>
<dbReference type="InterPro" id="IPR000198">
    <property type="entry name" value="RhoGAP_dom"/>
</dbReference>
<feature type="region of interest" description="Disordered" evidence="3">
    <location>
        <begin position="210"/>
        <end position="277"/>
    </location>
</feature>
<gene>
    <name evidence="7" type="ORF">PHLGIDRAFT_101847</name>
</gene>
<feature type="compositionally biased region" description="Pro residues" evidence="3">
    <location>
        <begin position="924"/>
        <end position="941"/>
    </location>
</feature>
<dbReference type="PROSITE" id="PS50238">
    <property type="entry name" value="RHOGAP"/>
    <property type="match status" value="1"/>
</dbReference>
<feature type="coiled-coil region" evidence="2">
    <location>
        <begin position="438"/>
        <end position="483"/>
    </location>
</feature>
<evidence type="ECO:0000259" key="5">
    <source>
        <dbReference type="PROSITE" id="PS50238"/>
    </source>
</evidence>
<evidence type="ECO:0008006" key="9">
    <source>
        <dbReference type="Google" id="ProtNLM"/>
    </source>
</evidence>
<dbReference type="PANTHER" id="PTHR23065">
    <property type="entry name" value="PROLINE-SERINE-THREONINE PHOSPHATASE INTERACTING PROTEIN 1"/>
    <property type="match status" value="1"/>
</dbReference>
<dbReference type="GO" id="GO:0005096">
    <property type="term" value="F:GTPase activator activity"/>
    <property type="evidence" value="ECO:0007669"/>
    <property type="project" value="TreeGrafter"/>
</dbReference>
<dbReference type="OrthoDB" id="2155291at2759"/>
<evidence type="ECO:0000256" key="2">
    <source>
        <dbReference type="SAM" id="Coils"/>
    </source>
</evidence>
<name>A0A0C3NX34_PHLG1</name>
<evidence type="ECO:0000256" key="3">
    <source>
        <dbReference type="SAM" id="MobiDB-lite"/>
    </source>
</evidence>
<dbReference type="Pfam" id="PF00620">
    <property type="entry name" value="RhoGAP"/>
    <property type="match status" value="1"/>
</dbReference>
<dbReference type="InterPro" id="IPR036390">
    <property type="entry name" value="WH_DNA-bd_sf"/>
</dbReference>
<sequence length="1062" mass="117001">MAAVTLPLTFQNSFWSQDYRSGLEVLFNQLEKGAHENDEIVAFIRARAAAESAIAATLTTAAPKLSEREDGASLLVAFRGLQEESIEQGKLHTSAAQDLQTKIADPFSEWAKGYKERLLASRANIVDGYLVSYERAQGEVTNLKNSYINKTHKADELEDDVRFAPISQPAGESYTSPSLAPRDKRIPRAPARQPTMSERITARLKDFRLNASTGTHPPAPEATPEVHFDADSEEKDPGTPKLDKGKGRATSPEPIMASPPSMSPPLPPARLATNPVPPPPAPPILVAGLTFTHQELASLMTKAKAELPLRPVRFPLLGEYPDSFTGEEFTMWLRENLKGLDGDLDRAEEAAKELVERQGLLRRLGELGNEYENADDAYYQFRSKAFNLEVPKSKEEKVLSPLEKNLSPLAENVAKRTAGFANLVTRALNTNPTGEAPYVRARREAETADQEYRAAIRKLDRQRLGLEERIEDLLKILQKWELDRLRAVKTVLGQYHACLEALAKGMSPSFERSETLIASYQPEADLKALIEQYRTGPFYPTPHVYESVTHDESDVVFGIDLRKWADAGFWNGSISGSQEHKDTIPPALSALLGALTEAYGKLPSDAEKRKTWIYEVPLVAVHHLRETLNAVPPMQSIPDDTLAKYDAPVIASAVKLWALELDPPLCMYEGWDEFRKLYPTVGAMKADEQPSEEQHVQELQTALQKLPRIHLMVLDTLLKHLKDLIDSTTAGEEPNDVYISKLALSLGRGILRPKAETKFSIQDRHPTLLFIDLLSKYTAILPPTIEKKKRESERKVPIRKHTRPMDMRMSRSRISAGADLKELQAQQLAQRGIRMKSPPPPVPAIPPVDFSKIPPPPPLAAPSPSVQAPVPRPADVPPAFKEPPPEDDDLPPRPTFREPPPERHDSPELPIPSFPEPSARSASPPLPMPSFKEPPPEPVSPPAFAHSSRPTSPKTGASSRSASPANRTSISRQSSVTSNVSAAGAGRPRVQARGPRPGGGSVSSMVNNFNHRTSLVGGARPSSPASASGTPRSPSRPSHVKRSSAMFERRTMHSDAEDEIVQ</sequence>
<feature type="compositionally biased region" description="Basic and acidic residues" evidence="3">
    <location>
        <begin position="895"/>
        <end position="907"/>
    </location>
</feature>
<keyword evidence="8" id="KW-1185">Reference proteome</keyword>
<keyword evidence="1 2" id="KW-0175">Coiled coil</keyword>
<dbReference type="Gene3D" id="1.10.555.10">
    <property type="entry name" value="Rho GTPase activation protein"/>
    <property type="match status" value="1"/>
</dbReference>
<dbReference type="InterPro" id="IPR000591">
    <property type="entry name" value="DEP_dom"/>
</dbReference>
<dbReference type="Proteomes" id="UP000053257">
    <property type="component" value="Unassembled WGS sequence"/>
</dbReference>
<dbReference type="SUPFAM" id="SSF48350">
    <property type="entry name" value="GTPase activation domain, GAP"/>
    <property type="match status" value="1"/>
</dbReference>
<feature type="compositionally biased region" description="Pro residues" evidence="3">
    <location>
        <begin position="870"/>
        <end position="882"/>
    </location>
</feature>
<dbReference type="HOGENOM" id="CLU_008201_0_0_1"/>
<dbReference type="InterPro" id="IPR031160">
    <property type="entry name" value="F_BAR_dom"/>
</dbReference>
<evidence type="ECO:0000313" key="7">
    <source>
        <dbReference type="EMBL" id="KIP09999.1"/>
    </source>
</evidence>
<feature type="compositionally biased region" description="Pro residues" evidence="3">
    <location>
        <begin position="837"/>
        <end position="846"/>
    </location>
</feature>
<dbReference type="GO" id="GO:0005737">
    <property type="term" value="C:cytoplasm"/>
    <property type="evidence" value="ECO:0007669"/>
    <property type="project" value="TreeGrafter"/>
</dbReference>
<feature type="compositionally biased region" description="Basic and acidic residues" evidence="3">
    <location>
        <begin position="786"/>
        <end position="796"/>
    </location>
</feature>
<dbReference type="SUPFAM" id="SSF103657">
    <property type="entry name" value="BAR/IMD domain-like"/>
    <property type="match status" value="1"/>
</dbReference>
<dbReference type="SMART" id="SM00055">
    <property type="entry name" value="FCH"/>
    <property type="match status" value="1"/>
</dbReference>
<dbReference type="Gene3D" id="1.20.1270.60">
    <property type="entry name" value="Arfaptin homology (AH) domain/BAR domain"/>
    <property type="match status" value="2"/>
</dbReference>
<dbReference type="InterPro" id="IPR008936">
    <property type="entry name" value="Rho_GTPase_activation_prot"/>
</dbReference>
<dbReference type="Pfam" id="PF00611">
    <property type="entry name" value="FCH"/>
    <property type="match status" value="1"/>
</dbReference>
<dbReference type="GO" id="GO:0000935">
    <property type="term" value="C:division septum"/>
    <property type="evidence" value="ECO:0007669"/>
    <property type="project" value="TreeGrafter"/>
</dbReference>
<evidence type="ECO:0000256" key="1">
    <source>
        <dbReference type="PROSITE-ProRule" id="PRU01077"/>
    </source>
</evidence>
<feature type="compositionally biased region" description="Basic and acidic residues" evidence="3">
    <location>
        <begin position="224"/>
        <end position="246"/>
    </location>
</feature>
<feature type="region of interest" description="Disordered" evidence="3">
    <location>
        <begin position="167"/>
        <end position="198"/>
    </location>
</feature>
<dbReference type="InterPro" id="IPR027267">
    <property type="entry name" value="AH/BAR_dom_sf"/>
</dbReference>
<dbReference type="STRING" id="745531.A0A0C3NX34"/>
<dbReference type="SMART" id="SM00324">
    <property type="entry name" value="RhoGAP"/>
    <property type="match status" value="1"/>
</dbReference>
<feature type="domain" description="Rho-GAP" evidence="5">
    <location>
        <begin position="572"/>
        <end position="781"/>
    </location>
</feature>
<feature type="compositionally biased region" description="Polar residues" evidence="3">
    <location>
        <begin position="1002"/>
        <end position="1013"/>
    </location>
</feature>
<dbReference type="InterPro" id="IPR001060">
    <property type="entry name" value="FCH_dom"/>
</dbReference>
<proteinExistence type="predicted"/>
<feature type="compositionally biased region" description="Low complexity" evidence="3">
    <location>
        <begin position="1017"/>
        <end position="1037"/>
    </location>
</feature>
<dbReference type="GO" id="GO:0005886">
    <property type="term" value="C:plasma membrane"/>
    <property type="evidence" value="ECO:0007669"/>
    <property type="project" value="TreeGrafter"/>
</dbReference>